<organism evidence="1 2">
    <name type="scientific">Aureimonas jatrophae</name>
    <dbReference type="NCBI Taxonomy" id="1166073"/>
    <lineage>
        <taxon>Bacteria</taxon>
        <taxon>Pseudomonadati</taxon>
        <taxon>Pseudomonadota</taxon>
        <taxon>Alphaproteobacteria</taxon>
        <taxon>Hyphomicrobiales</taxon>
        <taxon>Aurantimonadaceae</taxon>
        <taxon>Aureimonas</taxon>
    </lineage>
</organism>
<accession>A0A1H0DIM6</accession>
<reference evidence="1 2" key="1">
    <citation type="submission" date="2016-10" db="EMBL/GenBank/DDBJ databases">
        <authorList>
            <person name="de Groot N.N."/>
        </authorList>
    </citation>
    <scope>NUCLEOTIDE SEQUENCE [LARGE SCALE GENOMIC DNA]</scope>
    <source>
        <strain evidence="2">L7-484,KACC 16230,DSM 25025</strain>
    </source>
</reference>
<dbReference type="EMBL" id="FNIT01000001">
    <property type="protein sequence ID" value="SDN69919.1"/>
    <property type="molecule type" value="Genomic_DNA"/>
</dbReference>
<dbReference type="AlphaFoldDB" id="A0A1H0DIM6"/>
<evidence type="ECO:0000313" key="1">
    <source>
        <dbReference type="EMBL" id="SDN69919.1"/>
    </source>
</evidence>
<evidence type="ECO:0000313" key="2">
    <source>
        <dbReference type="Proteomes" id="UP000198793"/>
    </source>
</evidence>
<sequence>MPAIQAAVKANPTIGRTAFDAAMKAEVTDRNVSLEACDQQMLRDFTLIVESFGANGFRDLAAKLAA</sequence>
<protein>
    <submittedName>
        <fullName evidence="1">Uncharacterized protein</fullName>
    </submittedName>
</protein>
<gene>
    <name evidence="1" type="ORF">SAMN05192530_101800</name>
</gene>
<dbReference type="RefSeq" id="WP_139183915.1">
    <property type="nucleotide sequence ID" value="NZ_FNIT01000001.1"/>
</dbReference>
<dbReference type="Proteomes" id="UP000198793">
    <property type="component" value="Unassembled WGS sequence"/>
</dbReference>
<keyword evidence="2" id="KW-1185">Reference proteome</keyword>
<proteinExistence type="predicted"/>
<name>A0A1H0DIM6_9HYPH</name>